<evidence type="ECO:0000259" key="1">
    <source>
        <dbReference type="PROSITE" id="PS50943"/>
    </source>
</evidence>
<accession>A0ABP4TPR1</accession>
<organism evidence="2 3">
    <name type="scientific">Fodinicola feengrottensis</name>
    <dbReference type="NCBI Taxonomy" id="435914"/>
    <lineage>
        <taxon>Bacteria</taxon>
        <taxon>Bacillati</taxon>
        <taxon>Actinomycetota</taxon>
        <taxon>Actinomycetes</taxon>
        <taxon>Mycobacteriales</taxon>
        <taxon>Fodinicola</taxon>
    </lineage>
</organism>
<keyword evidence="3" id="KW-1185">Reference proteome</keyword>
<feature type="domain" description="HTH cro/C1-type" evidence="1">
    <location>
        <begin position="21"/>
        <end position="75"/>
    </location>
</feature>
<dbReference type="SUPFAM" id="SSF47413">
    <property type="entry name" value="lambda repressor-like DNA-binding domains"/>
    <property type="match status" value="1"/>
</dbReference>
<evidence type="ECO:0000313" key="2">
    <source>
        <dbReference type="EMBL" id="GAA1691228.1"/>
    </source>
</evidence>
<comment type="caution">
    <text evidence="2">The sequence shown here is derived from an EMBL/GenBank/DDBJ whole genome shotgun (WGS) entry which is preliminary data.</text>
</comment>
<protein>
    <submittedName>
        <fullName evidence="2">Helix-turn-helix transcriptional regulator</fullName>
    </submittedName>
</protein>
<dbReference type="InterPro" id="IPR043917">
    <property type="entry name" value="DUF5753"/>
</dbReference>
<dbReference type="PROSITE" id="PS50943">
    <property type="entry name" value="HTH_CROC1"/>
    <property type="match status" value="1"/>
</dbReference>
<dbReference type="Proteomes" id="UP001500618">
    <property type="component" value="Unassembled WGS sequence"/>
</dbReference>
<proteinExistence type="predicted"/>
<gene>
    <name evidence="2" type="ORF">GCM10009765_45870</name>
</gene>
<dbReference type="CDD" id="cd00093">
    <property type="entry name" value="HTH_XRE"/>
    <property type="match status" value="1"/>
</dbReference>
<name>A0ABP4TPR1_9ACTN</name>
<dbReference type="EMBL" id="BAAANY010000018">
    <property type="protein sequence ID" value="GAA1691228.1"/>
    <property type="molecule type" value="Genomic_DNA"/>
</dbReference>
<dbReference type="SMART" id="SM00530">
    <property type="entry name" value="HTH_XRE"/>
    <property type="match status" value="1"/>
</dbReference>
<dbReference type="Pfam" id="PF13560">
    <property type="entry name" value="HTH_31"/>
    <property type="match status" value="1"/>
</dbReference>
<sequence>MYDVPPLSDPRMIKIQLGIELRQLREDAGFTAAEAAVALSGQPPKISKIESGKQAITPDEVMILTELYDTPLSRRTYLADLAGKIPKRNRRRGMHRDAVPDWFQRFLALESDATTMRLYEVEMVTGLLQTKNYARAVLLAWEPAADPRLVDRQVETRMRRQEVLTREPDPIQLHVVLSEAALHRVLGSPEIMREQLEHLIQISHLPNVFLQVLPFANPSGITVSSTVTLMHLAEQRLSTVYLEDLRCDVLMGTGAIHPL</sequence>
<dbReference type="RefSeq" id="WP_344312462.1">
    <property type="nucleotide sequence ID" value="NZ_BAAANY010000018.1"/>
</dbReference>
<dbReference type="InterPro" id="IPR010982">
    <property type="entry name" value="Lambda_DNA-bd_dom_sf"/>
</dbReference>
<reference evidence="3" key="1">
    <citation type="journal article" date="2019" name="Int. J. Syst. Evol. Microbiol.">
        <title>The Global Catalogue of Microorganisms (GCM) 10K type strain sequencing project: providing services to taxonomists for standard genome sequencing and annotation.</title>
        <authorList>
            <consortium name="The Broad Institute Genomics Platform"/>
            <consortium name="The Broad Institute Genome Sequencing Center for Infectious Disease"/>
            <person name="Wu L."/>
            <person name="Ma J."/>
        </authorList>
    </citation>
    <scope>NUCLEOTIDE SEQUENCE [LARGE SCALE GENOMIC DNA]</scope>
    <source>
        <strain evidence="3">JCM 14718</strain>
    </source>
</reference>
<evidence type="ECO:0000313" key="3">
    <source>
        <dbReference type="Proteomes" id="UP001500618"/>
    </source>
</evidence>
<dbReference type="Gene3D" id="1.10.260.40">
    <property type="entry name" value="lambda repressor-like DNA-binding domains"/>
    <property type="match status" value="1"/>
</dbReference>
<dbReference type="Pfam" id="PF19054">
    <property type="entry name" value="DUF5753"/>
    <property type="match status" value="1"/>
</dbReference>
<dbReference type="InterPro" id="IPR001387">
    <property type="entry name" value="Cro/C1-type_HTH"/>
</dbReference>